<protein>
    <submittedName>
        <fullName evidence="2">AlNc14C67G4745 protein</fullName>
    </submittedName>
</protein>
<accession>F0WDM5</accession>
<feature type="transmembrane region" description="Helical" evidence="1">
    <location>
        <begin position="30"/>
        <end position="47"/>
    </location>
</feature>
<reference evidence="2" key="1">
    <citation type="journal article" date="2011" name="PLoS Biol.">
        <title>Gene gain and loss during evolution of obligate parasitism in the white rust pathogen of Arabidopsis thaliana.</title>
        <authorList>
            <person name="Kemen E."/>
            <person name="Gardiner A."/>
            <person name="Schultz-Larsen T."/>
            <person name="Kemen A.C."/>
            <person name="Balmuth A.L."/>
            <person name="Robert-Seilaniantz A."/>
            <person name="Bailey K."/>
            <person name="Holub E."/>
            <person name="Studholme D.J."/>
            <person name="Maclean D."/>
            <person name="Jones J.D."/>
        </authorList>
    </citation>
    <scope>NUCLEOTIDE SEQUENCE</scope>
</reference>
<keyword evidence="1" id="KW-0472">Membrane</keyword>
<name>F0WDM5_9STRA</name>
<evidence type="ECO:0000256" key="1">
    <source>
        <dbReference type="SAM" id="Phobius"/>
    </source>
</evidence>
<keyword evidence="1" id="KW-0812">Transmembrane</keyword>
<keyword evidence="1" id="KW-1133">Transmembrane helix</keyword>
<proteinExistence type="predicted"/>
<dbReference type="EMBL" id="FR824112">
    <property type="protein sequence ID" value="CCA19300.1"/>
    <property type="molecule type" value="Genomic_DNA"/>
</dbReference>
<gene>
    <name evidence="2" type="primary">AlNc14C67G4745</name>
    <name evidence="2" type="ORF">ALNC14_054430</name>
</gene>
<organism evidence="2">
    <name type="scientific">Albugo laibachii Nc14</name>
    <dbReference type="NCBI Taxonomy" id="890382"/>
    <lineage>
        <taxon>Eukaryota</taxon>
        <taxon>Sar</taxon>
        <taxon>Stramenopiles</taxon>
        <taxon>Oomycota</taxon>
        <taxon>Peronosporomycetes</taxon>
        <taxon>Albuginales</taxon>
        <taxon>Albuginaceae</taxon>
        <taxon>Albugo</taxon>
    </lineage>
</organism>
<sequence>MKVNCLTETFPHLSSFRVANSVQPASPNLMYFYVIVILLWHTARVHVWQGPRQYIIADAFHCTTLFLPEGVRYARSLDDLCTSIRSG</sequence>
<dbReference type="AlphaFoldDB" id="F0WDM5"/>
<dbReference type="HOGENOM" id="CLU_2488059_0_0_1"/>
<reference evidence="2" key="2">
    <citation type="submission" date="2011-02" db="EMBL/GenBank/DDBJ databases">
        <authorList>
            <person name="MacLean D."/>
        </authorList>
    </citation>
    <scope>NUCLEOTIDE SEQUENCE</scope>
</reference>
<evidence type="ECO:0000313" key="2">
    <source>
        <dbReference type="EMBL" id="CCA19300.1"/>
    </source>
</evidence>